<gene>
    <name evidence="6" type="ORF">EDD77_102164</name>
</gene>
<proteinExistence type="inferred from homology"/>
<dbReference type="PRINTS" id="PR00039">
    <property type="entry name" value="HTHLYSR"/>
</dbReference>
<name>A0A4R1R753_9FIRM</name>
<dbReference type="GO" id="GO:0032993">
    <property type="term" value="C:protein-DNA complex"/>
    <property type="evidence" value="ECO:0007669"/>
    <property type="project" value="TreeGrafter"/>
</dbReference>
<dbReference type="PANTHER" id="PTHR30346:SF0">
    <property type="entry name" value="HCA OPERON TRANSCRIPTIONAL ACTIVATOR HCAR"/>
    <property type="match status" value="1"/>
</dbReference>
<evidence type="ECO:0000259" key="5">
    <source>
        <dbReference type="PROSITE" id="PS50931"/>
    </source>
</evidence>
<dbReference type="InterPro" id="IPR036390">
    <property type="entry name" value="WH_DNA-bd_sf"/>
</dbReference>
<keyword evidence="4" id="KW-0804">Transcription</keyword>
<evidence type="ECO:0000313" key="7">
    <source>
        <dbReference type="Proteomes" id="UP000295184"/>
    </source>
</evidence>
<evidence type="ECO:0000256" key="2">
    <source>
        <dbReference type="ARBA" id="ARBA00023015"/>
    </source>
</evidence>
<evidence type="ECO:0000313" key="6">
    <source>
        <dbReference type="EMBL" id="TCL61424.1"/>
    </source>
</evidence>
<dbReference type="GO" id="GO:0003700">
    <property type="term" value="F:DNA-binding transcription factor activity"/>
    <property type="evidence" value="ECO:0007669"/>
    <property type="project" value="InterPro"/>
</dbReference>
<dbReference type="Gene3D" id="3.40.190.290">
    <property type="match status" value="1"/>
</dbReference>
<protein>
    <submittedName>
        <fullName evidence="6">DNA-binding transcriptional LysR family regulator</fullName>
    </submittedName>
</protein>
<dbReference type="InterPro" id="IPR000847">
    <property type="entry name" value="LysR_HTH_N"/>
</dbReference>
<keyword evidence="3 6" id="KW-0238">DNA-binding</keyword>
<dbReference type="SUPFAM" id="SSF46785">
    <property type="entry name" value="Winged helix' DNA-binding domain"/>
    <property type="match status" value="1"/>
</dbReference>
<dbReference type="STRING" id="1650663.GCA_001486665_02998"/>
<dbReference type="AlphaFoldDB" id="A0A4R1R753"/>
<dbReference type="GO" id="GO:0003677">
    <property type="term" value="F:DNA binding"/>
    <property type="evidence" value="ECO:0007669"/>
    <property type="project" value="UniProtKB-KW"/>
</dbReference>
<evidence type="ECO:0000256" key="4">
    <source>
        <dbReference type="ARBA" id="ARBA00023163"/>
    </source>
</evidence>
<dbReference type="Pfam" id="PF00126">
    <property type="entry name" value="HTH_1"/>
    <property type="match status" value="1"/>
</dbReference>
<organism evidence="6 7">
    <name type="scientific">Allofournierella massiliensis</name>
    <dbReference type="NCBI Taxonomy" id="1650663"/>
    <lineage>
        <taxon>Bacteria</taxon>
        <taxon>Bacillati</taxon>
        <taxon>Bacillota</taxon>
        <taxon>Clostridia</taxon>
        <taxon>Eubacteriales</taxon>
        <taxon>Oscillospiraceae</taxon>
        <taxon>Allofournierella</taxon>
    </lineage>
</organism>
<dbReference type="Gene3D" id="1.10.10.10">
    <property type="entry name" value="Winged helix-like DNA-binding domain superfamily/Winged helix DNA-binding domain"/>
    <property type="match status" value="1"/>
</dbReference>
<comment type="caution">
    <text evidence="6">The sequence shown here is derived from an EMBL/GenBank/DDBJ whole genome shotgun (WGS) entry which is preliminary data.</text>
</comment>
<dbReference type="InterPro" id="IPR036388">
    <property type="entry name" value="WH-like_DNA-bd_sf"/>
</dbReference>
<dbReference type="PROSITE" id="PS50931">
    <property type="entry name" value="HTH_LYSR"/>
    <property type="match status" value="1"/>
</dbReference>
<evidence type="ECO:0000256" key="3">
    <source>
        <dbReference type="ARBA" id="ARBA00023125"/>
    </source>
</evidence>
<reference evidence="6 7" key="1">
    <citation type="submission" date="2019-03" db="EMBL/GenBank/DDBJ databases">
        <title>Genomic Encyclopedia of Type Strains, Phase IV (KMG-IV): sequencing the most valuable type-strain genomes for metagenomic binning, comparative biology and taxonomic classification.</title>
        <authorList>
            <person name="Goeker M."/>
        </authorList>
    </citation>
    <scope>NUCLEOTIDE SEQUENCE [LARGE SCALE GENOMIC DNA]</scope>
    <source>
        <strain evidence="6 7">DSM 100451</strain>
    </source>
</reference>
<feature type="domain" description="HTH lysR-type" evidence="5">
    <location>
        <begin position="1"/>
        <end position="58"/>
    </location>
</feature>
<dbReference type="RefSeq" id="WP_058966337.1">
    <property type="nucleotide sequence ID" value="NZ_CABKVM010000019.1"/>
</dbReference>
<dbReference type="CDD" id="cd05466">
    <property type="entry name" value="PBP2_LTTR_substrate"/>
    <property type="match status" value="1"/>
</dbReference>
<dbReference type="Pfam" id="PF03466">
    <property type="entry name" value="LysR_substrate"/>
    <property type="match status" value="1"/>
</dbReference>
<evidence type="ECO:0000256" key="1">
    <source>
        <dbReference type="ARBA" id="ARBA00009437"/>
    </source>
</evidence>
<dbReference type="InterPro" id="IPR005119">
    <property type="entry name" value="LysR_subst-bd"/>
</dbReference>
<dbReference type="FunFam" id="1.10.10.10:FF:000001">
    <property type="entry name" value="LysR family transcriptional regulator"/>
    <property type="match status" value="1"/>
</dbReference>
<comment type="similarity">
    <text evidence="1">Belongs to the LysR transcriptional regulatory family.</text>
</comment>
<dbReference type="SUPFAM" id="SSF53850">
    <property type="entry name" value="Periplasmic binding protein-like II"/>
    <property type="match status" value="1"/>
</dbReference>
<dbReference type="PANTHER" id="PTHR30346">
    <property type="entry name" value="TRANSCRIPTIONAL DUAL REGULATOR HCAR-RELATED"/>
    <property type="match status" value="1"/>
</dbReference>
<keyword evidence="2" id="KW-0805">Transcription regulation</keyword>
<dbReference type="Proteomes" id="UP000295184">
    <property type="component" value="Unassembled WGS sequence"/>
</dbReference>
<sequence>MNLQQLRCVLEIARVGSMTKAAQNLYISQPNLSRTIKELEKELGVSLFRRGAQGMEPTVEAAQLLRYAETILRQVGELESIYRTHEQTMRLALAGPHSGYITRALAAFLAKQQGRPLNVSYQESATAQALDAVSRGQVQIAVVRYQLLYDDYFKELFAKAGLASRTLLRFTPCVLMAPGHPLAGQGTLQYDQLQQYPQILRGDAQLAEQTEFAAPPQEPAGRIHVQDRASMYELLRGVPGSYAWSNPLPEAECRRHGLVQQRCAGVAMNRDVALWQAKYGLSPLARDCLVALQEAASRQGMLLRAMQKAQEGPTALSAEQ</sequence>
<accession>A0A4R1R753</accession>
<dbReference type="EMBL" id="SLUM01000002">
    <property type="protein sequence ID" value="TCL61424.1"/>
    <property type="molecule type" value="Genomic_DNA"/>
</dbReference>
<dbReference type="GeneID" id="97382515"/>